<sequence>MHRRSIIVAMVAGVVFLTGCSSVDNAAQRRALYVDSHPELTDRMADSILNEQIVVGMTKDMVAASWGNPSREEAVEDEAIRSLWIYGNIFVGGTLTNLYFTEDDVLLRYEVADQSAHANTGSFKNSEDQIAPKGNASGALAKGSGGP</sequence>
<evidence type="ECO:0008006" key="5">
    <source>
        <dbReference type="Google" id="ProtNLM"/>
    </source>
</evidence>
<gene>
    <name evidence="3" type="ORF">HKN21_14010</name>
</gene>
<evidence type="ECO:0000256" key="2">
    <source>
        <dbReference type="SAM" id="SignalP"/>
    </source>
</evidence>
<accession>A0A7Y2E9S8</accession>
<name>A0A7Y2E9S8_UNCEI</name>
<keyword evidence="2" id="KW-0732">Signal</keyword>
<comment type="caution">
    <text evidence="3">The sequence shown here is derived from an EMBL/GenBank/DDBJ whole genome shotgun (WGS) entry which is preliminary data.</text>
</comment>
<proteinExistence type="predicted"/>
<reference evidence="3 4" key="1">
    <citation type="submission" date="2020-03" db="EMBL/GenBank/DDBJ databases">
        <title>Metabolic flexibility allows generalist bacteria to become dominant in a frequently disturbed ecosystem.</title>
        <authorList>
            <person name="Chen Y.-J."/>
            <person name="Leung P.M."/>
            <person name="Bay S.K."/>
            <person name="Hugenholtz P."/>
            <person name="Kessler A.J."/>
            <person name="Shelley G."/>
            <person name="Waite D.W."/>
            <person name="Cook P.L."/>
            <person name="Greening C."/>
        </authorList>
    </citation>
    <scope>NUCLEOTIDE SEQUENCE [LARGE SCALE GENOMIC DNA]</scope>
    <source>
        <strain evidence="3">SS_bin_28</strain>
    </source>
</reference>
<organism evidence="3 4">
    <name type="scientific">Eiseniibacteriota bacterium</name>
    <dbReference type="NCBI Taxonomy" id="2212470"/>
    <lineage>
        <taxon>Bacteria</taxon>
        <taxon>Candidatus Eiseniibacteriota</taxon>
    </lineage>
</organism>
<feature type="chain" id="PRO_5030680825" description="Outer membrane protein assembly factor BamE" evidence="2">
    <location>
        <begin position="27"/>
        <end position="147"/>
    </location>
</feature>
<dbReference type="AlphaFoldDB" id="A0A7Y2E9S8"/>
<evidence type="ECO:0000256" key="1">
    <source>
        <dbReference type="SAM" id="MobiDB-lite"/>
    </source>
</evidence>
<dbReference type="Proteomes" id="UP000547674">
    <property type="component" value="Unassembled WGS sequence"/>
</dbReference>
<dbReference type="EMBL" id="JABDJR010000563">
    <property type="protein sequence ID" value="NNF07874.1"/>
    <property type="molecule type" value="Genomic_DNA"/>
</dbReference>
<evidence type="ECO:0000313" key="3">
    <source>
        <dbReference type="EMBL" id="NNF07874.1"/>
    </source>
</evidence>
<evidence type="ECO:0000313" key="4">
    <source>
        <dbReference type="Proteomes" id="UP000547674"/>
    </source>
</evidence>
<feature type="signal peptide" evidence="2">
    <location>
        <begin position="1"/>
        <end position="26"/>
    </location>
</feature>
<dbReference type="PROSITE" id="PS51257">
    <property type="entry name" value="PROKAR_LIPOPROTEIN"/>
    <property type="match status" value="1"/>
</dbReference>
<feature type="region of interest" description="Disordered" evidence="1">
    <location>
        <begin position="119"/>
        <end position="147"/>
    </location>
</feature>
<protein>
    <recommendedName>
        <fullName evidence="5">Outer membrane protein assembly factor BamE</fullName>
    </recommendedName>
</protein>